<proteinExistence type="predicted"/>
<name>A0A485LR04_9STRA</name>
<evidence type="ECO:0000313" key="2">
    <source>
        <dbReference type="EMBL" id="VFU00883.1"/>
    </source>
</evidence>
<gene>
    <name evidence="2" type="primary">Aste57867_24242</name>
    <name evidence="1" type="ORF">As57867_024167</name>
    <name evidence="2" type="ORF">ASTE57867_24242</name>
</gene>
<protein>
    <submittedName>
        <fullName evidence="2">Aste57867_24242 protein</fullName>
    </submittedName>
</protein>
<dbReference type="PANTHER" id="PTHR31827">
    <property type="entry name" value="EMB|CAB89363.1"/>
    <property type="match status" value="1"/>
</dbReference>
<reference evidence="2 3" key="1">
    <citation type="submission" date="2019-03" db="EMBL/GenBank/DDBJ databases">
        <authorList>
            <person name="Gaulin E."/>
            <person name="Dumas B."/>
        </authorList>
    </citation>
    <scope>NUCLEOTIDE SEQUENCE [LARGE SCALE GENOMIC DNA]</scope>
    <source>
        <strain evidence="2">CBS 568.67</strain>
    </source>
</reference>
<organism evidence="2 3">
    <name type="scientific">Aphanomyces stellatus</name>
    <dbReference type="NCBI Taxonomy" id="120398"/>
    <lineage>
        <taxon>Eukaryota</taxon>
        <taxon>Sar</taxon>
        <taxon>Stramenopiles</taxon>
        <taxon>Oomycota</taxon>
        <taxon>Saprolegniomycetes</taxon>
        <taxon>Saprolegniales</taxon>
        <taxon>Verrucalvaceae</taxon>
        <taxon>Aphanomyces</taxon>
    </lineage>
</organism>
<dbReference type="PANTHER" id="PTHR31827:SF1">
    <property type="entry name" value="EMB|CAB89363.1"/>
    <property type="match status" value="1"/>
</dbReference>
<dbReference type="Proteomes" id="UP000332933">
    <property type="component" value="Unassembled WGS sequence"/>
</dbReference>
<dbReference type="EMBL" id="VJMH01007382">
    <property type="protein sequence ID" value="KAF0683732.1"/>
    <property type="molecule type" value="Genomic_DNA"/>
</dbReference>
<reference evidence="1" key="2">
    <citation type="submission" date="2019-06" db="EMBL/GenBank/DDBJ databases">
        <title>Genomics analysis of Aphanomyces spp. identifies a new class of oomycete effector associated with host adaptation.</title>
        <authorList>
            <person name="Gaulin E."/>
        </authorList>
    </citation>
    <scope>NUCLEOTIDE SEQUENCE</scope>
    <source>
        <strain evidence="1">CBS 578.67</strain>
    </source>
</reference>
<evidence type="ECO:0000313" key="3">
    <source>
        <dbReference type="Proteomes" id="UP000332933"/>
    </source>
</evidence>
<dbReference type="AlphaFoldDB" id="A0A485LR04"/>
<accession>A0A485LR04</accession>
<keyword evidence="3" id="KW-1185">Reference proteome</keyword>
<sequence>MSSNQPIAPCMFLGCINLALHQSTKCHLHRHRTQCIEPHCTNQVYARQRCVRHGGKKICAVDFCGAPACKGGFCLQHGGTPRKRFCTEFGCGKQAHANQKCVRHGGGRYCKANGCTFHARLAGYCLHHNQDLEPLKLGSCVLGAPLDGVDVSILECLVLDDSMEGNVVGLQEFAVNYASAVISV</sequence>
<evidence type="ECO:0000313" key="1">
    <source>
        <dbReference type="EMBL" id="KAF0683732.1"/>
    </source>
</evidence>
<dbReference type="EMBL" id="CAADRA010007408">
    <property type="protein sequence ID" value="VFU00883.1"/>
    <property type="molecule type" value="Genomic_DNA"/>
</dbReference>
<dbReference type="OrthoDB" id="69459at2759"/>